<sequence length="272" mass="30714">MEKLQMQMLQFRDSFAHAAVLYDGTSRYMMELENTIDCFSAFITNEDYQRDWLALSQQELAMLNPLVMELRASSARCVAIMEKYRALKLLEKGDNKNDYFFNIEASIEKEFGSFQITPDSKVVLVGSGAFPMTPLLIAKRTGAAVTGIDIDEEAVSLGEKIVKLLGADLPIQLKHTELEQLDWIGETTHIIFSSTVSLKYHLLDWLFDAANPEVVVAMRYGDGLKSLFNFPMEEVDSRKWKLVEAAIRPTHIFDVALYSKALAPVMQGGDRI</sequence>
<name>A0A919YQW9_9BACL</name>
<evidence type="ECO:0000313" key="2">
    <source>
        <dbReference type="Proteomes" id="UP000683139"/>
    </source>
</evidence>
<keyword evidence="2" id="KW-1185">Reference proteome</keyword>
<evidence type="ECO:0000313" key="1">
    <source>
        <dbReference type="EMBL" id="GIP18015.1"/>
    </source>
</evidence>
<reference evidence="1" key="1">
    <citation type="submission" date="2021-03" db="EMBL/GenBank/DDBJ databases">
        <title>Antimicrobial resistance genes in bacteria isolated from Japanese honey, and their potential for conferring macrolide and lincosamide resistance in the American foulbrood pathogen Paenibacillus larvae.</title>
        <authorList>
            <person name="Okamoto M."/>
            <person name="Kumagai M."/>
            <person name="Kanamori H."/>
            <person name="Takamatsu D."/>
        </authorList>
    </citation>
    <scope>NUCLEOTIDE SEQUENCE</scope>
    <source>
        <strain evidence="1">J40TS1</strain>
    </source>
</reference>
<evidence type="ECO:0008006" key="3">
    <source>
        <dbReference type="Google" id="ProtNLM"/>
    </source>
</evidence>
<dbReference type="AlphaFoldDB" id="A0A919YQW9"/>
<protein>
    <recommendedName>
        <fullName evidence="3">SAM-dependent methyltransferase</fullName>
    </recommendedName>
</protein>
<accession>A0A919YQW9</accession>
<dbReference type="RefSeq" id="WP_213517947.1">
    <property type="nucleotide sequence ID" value="NZ_BOSE01000007.1"/>
</dbReference>
<dbReference type="Proteomes" id="UP000683139">
    <property type="component" value="Unassembled WGS sequence"/>
</dbReference>
<proteinExistence type="predicted"/>
<gene>
    <name evidence="1" type="ORF">J40TS1_36570</name>
</gene>
<comment type="caution">
    <text evidence="1">The sequence shown here is derived from an EMBL/GenBank/DDBJ whole genome shotgun (WGS) entry which is preliminary data.</text>
</comment>
<dbReference type="Gene3D" id="3.40.50.150">
    <property type="entry name" value="Vaccinia Virus protein VP39"/>
    <property type="match status" value="1"/>
</dbReference>
<dbReference type="EMBL" id="BOSE01000007">
    <property type="protein sequence ID" value="GIP18015.1"/>
    <property type="molecule type" value="Genomic_DNA"/>
</dbReference>
<dbReference type="SUPFAM" id="SSF53335">
    <property type="entry name" value="S-adenosyl-L-methionine-dependent methyltransferases"/>
    <property type="match status" value="1"/>
</dbReference>
<organism evidence="1 2">
    <name type="scientific">Paenibacillus montaniterrae</name>
    <dbReference type="NCBI Taxonomy" id="429341"/>
    <lineage>
        <taxon>Bacteria</taxon>
        <taxon>Bacillati</taxon>
        <taxon>Bacillota</taxon>
        <taxon>Bacilli</taxon>
        <taxon>Bacillales</taxon>
        <taxon>Paenibacillaceae</taxon>
        <taxon>Paenibacillus</taxon>
    </lineage>
</organism>
<dbReference type="InterPro" id="IPR029063">
    <property type="entry name" value="SAM-dependent_MTases_sf"/>
</dbReference>